<evidence type="ECO:0000313" key="10">
    <source>
        <dbReference type="Proteomes" id="UP000228503"/>
    </source>
</evidence>
<feature type="domain" description="Transcription elongation factor GreA/GreB C-terminal" evidence="7">
    <location>
        <begin position="84"/>
        <end position="155"/>
    </location>
</feature>
<dbReference type="PANTHER" id="PTHR30437:SF4">
    <property type="entry name" value="TRANSCRIPTION ELONGATION FACTOR GREA"/>
    <property type="match status" value="1"/>
</dbReference>
<evidence type="ECO:0000256" key="2">
    <source>
        <dbReference type="ARBA" id="ARBA00013729"/>
    </source>
</evidence>
<evidence type="ECO:0000313" key="9">
    <source>
        <dbReference type="EMBL" id="PIZ61716.1"/>
    </source>
</evidence>
<keyword evidence="9" id="KW-0648">Protein biosynthesis</keyword>
<evidence type="ECO:0000256" key="3">
    <source>
        <dbReference type="ARBA" id="ARBA00023015"/>
    </source>
</evidence>
<dbReference type="InterPro" id="IPR022691">
    <property type="entry name" value="Tscrpt_elong_fac_GreA/B_N"/>
</dbReference>
<dbReference type="EMBL" id="PFOB01000077">
    <property type="protein sequence ID" value="PIZ61716.1"/>
    <property type="molecule type" value="Genomic_DNA"/>
</dbReference>
<comment type="caution">
    <text evidence="9">The sequence shown here is derived from an EMBL/GenBank/DDBJ whole genome shotgun (WGS) entry which is preliminary data.</text>
</comment>
<feature type="domain" description="Transcription elongation factor GreA/GreB N-terminal" evidence="8">
    <location>
        <begin position="10"/>
        <end position="78"/>
    </location>
</feature>
<dbReference type="SUPFAM" id="SSF46557">
    <property type="entry name" value="GreA transcript cleavage protein, N-terminal domain"/>
    <property type="match status" value="1"/>
</dbReference>
<dbReference type="Pfam" id="PF03449">
    <property type="entry name" value="GreA_GreB_N"/>
    <property type="match status" value="1"/>
</dbReference>
<proteinExistence type="inferred from homology"/>
<dbReference type="SUPFAM" id="SSF54534">
    <property type="entry name" value="FKBP-like"/>
    <property type="match status" value="1"/>
</dbReference>
<dbReference type="InterPro" id="IPR001437">
    <property type="entry name" value="Tscrpt_elong_fac_GreA/B_C"/>
</dbReference>
<evidence type="ECO:0000259" key="8">
    <source>
        <dbReference type="Pfam" id="PF03449"/>
    </source>
</evidence>
<dbReference type="GO" id="GO:0070063">
    <property type="term" value="F:RNA polymerase binding"/>
    <property type="evidence" value="ECO:0007669"/>
    <property type="project" value="InterPro"/>
</dbReference>
<keyword evidence="4" id="KW-0238">DNA-binding</keyword>
<dbReference type="AlphaFoldDB" id="A0A2M7TV58"/>
<evidence type="ECO:0000256" key="1">
    <source>
        <dbReference type="ARBA" id="ARBA00008213"/>
    </source>
</evidence>
<dbReference type="GO" id="GO:0032784">
    <property type="term" value="P:regulation of DNA-templated transcription elongation"/>
    <property type="evidence" value="ECO:0007669"/>
    <property type="project" value="InterPro"/>
</dbReference>
<gene>
    <name evidence="9" type="ORF">COY16_06065</name>
</gene>
<dbReference type="PIRSF" id="PIRSF006092">
    <property type="entry name" value="GreA_GreB"/>
    <property type="match status" value="1"/>
</dbReference>
<dbReference type="GO" id="GO:0006354">
    <property type="term" value="P:DNA-templated transcription elongation"/>
    <property type="evidence" value="ECO:0007669"/>
    <property type="project" value="TreeGrafter"/>
</dbReference>
<dbReference type="InterPro" id="IPR023459">
    <property type="entry name" value="Tscrpt_elong_fac_GreA/B_fam"/>
</dbReference>
<dbReference type="GO" id="GO:0003677">
    <property type="term" value="F:DNA binding"/>
    <property type="evidence" value="ECO:0007669"/>
    <property type="project" value="UniProtKB-KW"/>
</dbReference>
<dbReference type="Proteomes" id="UP000228503">
    <property type="component" value="Unassembled WGS sequence"/>
</dbReference>
<organism evidence="9 10">
    <name type="scientific">Candidatus Roizmanbacteria bacterium CG_4_10_14_0_2_um_filter_39_13</name>
    <dbReference type="NCBI Taxonomy" id="1974825"/>
    <lineage>
        <taxon>Bacteria</taxon>
        <taxon>Candidatus Roizmaniibacteriota</taxon>
    </lineage>
</organism>
<evidence type="ECO:0000256" key="4">
    <source>
        <dbReference type="ARBA" id="ARBA00023125"/>
    </source>
</evidence>
<dbReference type="InterPro" id="IPR036805">
    <property type="entry name" value="Tscrpt_elong_fac_GreA/B_N_sf"/>
</dbReference>
<accession>A0A2M7TV58</accession>
<evidence type="ECO:0000256" key="5">
    <source>
        <dbReference type="ARBA" id="ARBA00023163"/>
    </source>
</evidence>
<dbReference type="InterPro" id="IPR036953">
    <property type="entry name" value="GreA/GreB_C_sf"/>
</dbReference>
<comment type="similarity">
    <text evidence="1">Belongs to the GreA/GreB family.</text>
</comment>
<keyword evidence="5" id="KW-0804">Transcription</keyword>
<dbReference type="FunFam" id="1.10.287.180:FF:000001">
    <property type="entry name" value="Transcription elongation factor GreA"/>
    <property type="match status" value="1"/>
</dbReference>
<dbReference type="GO" id="GO:0003746">
    <property type="term" value="F:translation elongation factor activity"/>
    <property type="evidence" value="ECO:0007669"/>
    <property type="project" value="UniProtKB-KW"/>
</dbReference>
<reference evidence="10" key="1">
    <citation type="submission" date="2017-09" db="EMBL/GenBank/DDBJ databases">
        <title>Depth-based differentiation of microbial function through sediment-hosted aquifers and enrichment of novel symbionts in the deep terrestrial subsurface.</title>
        <authorList>
            <person name="Probst A.J."/>
            <person name="Ladd B."/>
            <person name="Jarett J.K."/>
            <person name="Geller-Mcgrath D.E."/>
            <person name="Sieber C.M.K."/>
            <person name="Emerson J.B."/>
            <person name="Anantharaman K."/>
            <person name="Thomas B.C."/>
            <person name="Malmstrom R."/>
            <person name="Stieglmeier M."/>
            <person name="Klingl A."/>
            <person name="Woyke T."/>
            <person name="Ryan C.M."/>
            <person name="Banfield J.F."/>
        </authorList>
    </citation>
    <scope>NUCLEOTIDE SEQUENCE [LARGE SCALE GENOMIC DNA]</scope>
</reference>
<dbReference type="Gene3D" id="1.10.287.180">
    <property type="entry name" value="Transcription elongation factor, GreA/GreB, N-terminal domain"/>
    <property type="match status" value="1"/>
</dbReference>
<dbReference type="PROSITE" id="PS00830">
    <property type="entry name" value="GREAB_2"/>
    <property type="match status" value="1"/>
</dbReference>
<protein>
    <recommendedName>
        <fullName evidence="2">Transcription elongation factor GreA</fullName>
    </recommendedName>
    <alternativeName>
        <fullName evidence="6">Transcript cleavage factor GreA</fullName>
    </alternativeName>
</protein>
<name>A0A2M7TV58_9BACT</name>
<dbReference type="PANTHER" id="PTHR30437">
    <property type="entry name" value="TRANSCRIPTION ELONGATION FACTOR GREA"/>
    <property type="match status" value="1"/>
</dbReference>
<sequence length="156" mass="17815">MHTMTRTFTYMTQEGFDAITKEYEELQSNRPEFVKKLTQAADMGDRSENAAYSFAKRKLRSTDSRLRFLKKVIDHTKVSVPKQTEYIEIGSHVTVKLNDAEFTLHIVGLHEADPLNKKVSYRSPVGGALLNRRVGDLVKIQLEDRVIKYVVVGISI</sequence>
<keyword evidence="3" id="KW-0805">Transcription regulation</keyword>
<dbReference type="InterPro" id="IPR018151">
    <property type="entry name" value="TF_GreA/GreB_CS"/>
</dbReference>
<dbReference type="Gene3D" id="3.10.50.30">
    <property type="entry name" value="Transcription elongation factor, GreA/GreB, C-terminal domain"/>
    <property type="match status" value="1"/>
</dbReference>
<dbReference type="Pfam" id="PF01272">
    <property type="entry name" value="GreA_GreB"/>
    <property type="match status" value="1"/>
</dbReference>
<evidence type="ECO:0000259" key="7">
    <source>
        <dbReference type="Pfam" id="PF01272"/>
    </source>
</evidence>
<evidence type="ECO:0000256" key="6">
    <source>
        <dbReference type="ARBA" id="ARBA00030776"/>
    </source>
</evidence>
<keyword evidence="9" id="KW-0251">Elongation factor</keyword>